<keyword evidence="2" id="KW-1185">Reference proteome</keyword>
<organism evidence="1 2">
    <name type="scientific">Gossypium australe</name>
    <dbReference type="NCBI Taxonomy" id="47621"/>
    <lineage>
        <taxon>Eukaryota</taxon>
        <taxon>Viridiplantae</taxon>
        <taxon>Streptophyta</taxon>
        <taxon>Embryophyta</taxon>
        <taxon>Tracheophyta</taxon>
        <taxon>Spermatophyta</taxon>
        <taxon>Magnoliopsida</taxon>
        <taxon>eudicotyledons</taxon>
        <taxon>Gunneridae</taxon>
        <taxon>Pentapetalae</taxon>
        <taxon>rosids</taxon>
        <taxon>malvids</taxon>
        <taxon>Malvales</taxon>
        <taxon>Malvaceae</taxon>
        <taxon>Malvoideae</taxon>
        <taxon>Gossypium</taxon>
    </lineage>
</organism>
<name>A0A5B6X1D4_9ROSI</name>
<gene>
    <name evidence="1" type="ORF">EPI10_030761</name>
</gene>
<protein>
    <submittedName>
        <fullName evidence="1">Reverse transcriptase</fullName>
    </submittedName>
</protein>
<dbReference type="OrthoDB" id="1748983at2759"/>
<keyword evidence="1" id="KW-0548">Nucleotidyltransferase</keyword>
<comment type="caution">
    <text evidence="1">The sequence shown here is derived from an EMBL/GenBank/DDBJ whole genome shotgun (WGS) entry which is preliminary data.</text>
</comment>
<dbReference type="InterPro" id="IPR052343">
    <property type="entry name" value="Retrotransposon-Effector_Assoc"/>
</dbReference>
<keyword evidence="1" id="KW-0695">RNA-directed DNA polymerase</keyword>
<dbReference type="PANTHER" id="PTHR46890">
    <property type="entry name" value="NON-LTR RETROLELEMENT REVERSE TRANSCRIPTASE-LIKE PROTEIN-RELATED"/>
    <property type="match status" value="1"/>
</dbReference>
<accession>A0A5B6X1D4</accession>
<proteinExistence type="predicted"/>
<dbReference type="Proteomes" id="UP000325315">
    <property type="component" value="Unassembled WGS sequence"/>
</dbReference>
<dbReference type="PANTHER" id="PTHR46890:SF48">
    <property type="entry name" value="RNA-DIRECTED DNA POLYMERASE"/>
    <property type="match status" value="1"/>
</dbReference>
<sequence>MGDKNTAFFHKSASYRRRKNMLKGLEDEFSTLKTETVEMAKMATHYFKDLFSSKGTSDCSKLLESFQPSITDEHNRDLIAEFTKDEIVSAIKSIGPLKASDNQGAFISSREITDNIFVAYEILHLFKKRRGTSKKGFALKLDMSKAYDRIEWSFLEKMMSRMGFCDEWISIIMKCVGSVTYSVVLNGRNGEEFHP</sequence>
<dbReference type="GO" id="GO:0003964">
    <property type="term" value="F:RNA-directed DNA polymerase activity"/>
    <property type="evidence" value="ECO:0007669"/>
    <property type="project" value="UniProtKB-KW"/>
</dbReference>
<keyword evidence="1" id="KW-0808">Transferase</keyword>
<evidence type="ECO:0000313" key="1">
    <source>
        <dbReference type="EMBL" id="KAA3486892.1"/>
    </source>
</evidence>
<evidence type="ECO:0000313" key="2">
    <source>
        <dbReference type="Proteomes" id="UP000325315"/>
    </source>
</evidence>
<dbReference type="EMBL" id="SMMG02000001">
    <property type="protein sequence ID" value="KAA3486892.1"/>
    <property type="molecule type" value="Genomic_DNA"/>
</dbReference>
<reference evidence="2" key="1">
    <citation type="journal article" date="2019" name="Plant Biotechnol. J.">
        <title>Genome sequencing of the Australian wild diploid species Gossypium australe highlights disease resistance and delayed gland morphogenesis.</title>
        <authorList>
            <person name="Cai Y."/>
            <person name="Cai X."/>
            <person name="Wang Q."/>
            <person name="Wang P."/>
            <person name="Zhang Y."/>
            <person name="Cai C."/>
            <person name="Xu Y."/>
            <person name="Wang K."/>
            <person name="Zhou Z."/>
            <person name="Wang C."/>
            <person name="Geng S."/>
            <person name="Li B."/>
            <person name="Dong Q."/>
            <person name="Hou Y."/>
            <person name="Wang H."/>
            <person name="Ai P."/>
            <person name="Liu Z."/>
            <person name="Yi F."/>
            <person name="Sun M."/>
            <person name="An G."/>
            <person name="Cheng J."/>
            <person name="Zhang Y."/>
            <person name="Shi Q."/>
            <person name="Xie Y."/>
            <person name="Shi X."/>
            <person name="Chang Y."/>
            <person name="Huang F."/>
            <person name="Chen Y."/>
            <person name="Hong S."/>
            <person name="Mi L."/>
            <person name="Sun Q."/>
            <person name="Zhang L."/>
            <person name="Zhou B."/>
            <person name="Peng R."/>
            <person name="Zhang X."/>
            <person name="Liu F."/>
        </authorList>
    </citation>
    <scope>NUCLEOTIDE SEQUENCE [LARGE SCALE GENOMIC DNA]</scope>
    <source>
        <strain evidence="2">cv. PA1801</strain>
    </source>
</reference>
<dbReference type="AlphaFoldDB" id="A0A5B6X1D4"/>